<dbReference type="GO" id="GO:0005975">
    <property type="term" value="P:carbohydrate metabolic process"/>
    <property type="evidence" value="ECO:0007669"/>
    <property type="project" value="InterPro"/>
</dbReference>
<feature type="site" description="Stabilizes the phosphoryl group" evidence="9">
    <location>
        <position position="106"/>
    </location>
</feature>
<evidence type="ECO:0000256" key="6">
    <source>
        <dbReference type="ARBA" id="ARBA00031828"/>
    </source>
</evidence>
<feature type="binding site" evidence="10">
    <location>
        <position position="104"/>
    </location>
    <ligand>
        <name>Zn(2+)</name>
        <dbReference type="ChEBI" id="CHEBI:29105"/>
    </ligand>
</feature>
<comment type="cofactor">
    <cofactor evidence="10">
        <name>Mg(2+)</name>
        <dbReference type="ChEBI" id="CHEBI:18420"/>
    </cofactor>
</comment>
<dbReference type="GO" id="GO:0016791">
    <property type="term" value="F:phosphatase activity"/>
    <property type="evidence" value="ECO:0007669"/>
    <property type="project" value="InterPro"/>
</dbReference>
<evidence type="ECO:0000256" key="9">
    <source>
        <dbReference type="PIRSR" id="PIRSR004682-3"/>
    </source>
</evidence>
<gene>
    <name evidence="11" type="ORF">AVDCRST_MAG63-1207</name>
</gene>
<evidence type="ECO:0000256" key="7">
    <source>
        <dbReference type="PIRNR" id="PIRNR004682"/>
    </source>
</evidence>
<feature type="binding site" evidence="10">
    <location>
        <position position="94"/>
    </location>
    <ligand>
        <name>Zn(2+)</name>
        <dbReference type="ChEBI" id="CHEBI:29105"/>
    </ligand>
</feature>
<comment type="similarity">
    <text evidence="7">Belongs to the gmhB family.</text>
</comment>
<comment type="subcellular location">
    <subcellularLocation>
        <location evidence="1 7">Cytoplasm</location>
    </subcellularLocation>
</comment>
<keyword evidence="5 7" id="KW-0119">Carbohydrate metabolism</keyword>
<proteinExistence type="inferred from homology"/>
<dbReference type="GO" id="GO:0046872">
    <property type="term" value="F:metal ion binding"/>
    <property type="evidence" value="ECO:0007669"/>
    <property type="project" value="UniProtKB-KW"/>
</dbReference>
<accession>A0A6J4HWX4</accession>
<evidence type="ECO:0000256" key="8">
    <source>
        <dbReference type="PIRSR" id="PIRSR004682-1"/>
    </source>
</evidence>
<feature type="binding site" evidence="10">
    <location>
        <position position="102"/>
    </location>
    <ligand>
        <name>Zn(2+)</name>
        <dbReference type="ChEBI" id="CHEBI:29105"/>
    </ligand>
</feature>
<dbReference type="EC" id="3.1.3.-" evidence="7"/>
<dbReference type="CDD" id="cd07503">
    <property type="entry name" value="HAD_HisB-N"/>
    <property type="match status" value="1"/>
</dbReference>
<dbReference type="InterPro" id="IPR006543">
    <property type="entry name" value="Histidinol-phos"/>
</dbReference>
<protein>
    <recommendedName>
        <fullName evidence="6 7">D,D-heptose 1,7-bisphosphate phosphatase</fullName>
        <ecNumber evidence="7">3.1.3.-</ecNumber>
    </recommendedName>
</protein>
<dbReference type="InterPro" id="IPR023214">
    <property type="entry name" value="HAD_sf"/>
</dbReference>
<keyword evidence="2 7" id="KW-0963">Cytoplasm</keyword>
<keyword evidence="10" id="KW-0460">Magnesium</keyword>
<dbReference type="InterPro" id="IPR036412">
    <property type="entry name" value="HAD-like_sf"/>
</dbReference>
<dbReference type="InterPro" id="IPR006549">
    <property type="entry name" value="HAD-SF_hydro_IIIA"/>
</dbReference>
<dbReference type="Pfam" id="PF13242">
    <property type="entry name" value="Hydrolase_like"/>
    <property type="match status" value="1"/>
</dbReference>
<reference evidence="11" key="1">
    <citation type="submission" date="2020-02" db="EMBL/GenBank/DDBJ databases">
        <authorList>
            <person name="Meier V. D."/>
        </authorList>
    </citation>
    <scope>NUCLEOTIDE SEQUENCE</scope>
    <source>
        <strain evidence="11">AVDCRST_MAG63</strain>
    </source>
</reference>
<evidence type="ECO:0000256" key="10">
    <source>
        <dbReference type="PIRSR" id="PIRSR004682-4"/>
    </source>
</evidence>
<organism evidence="11">
    <name type="scientific">uncultured Armatimonadetes bacterium</name>
    <dbReference type="NCBI Taxonomy" id="157466"/>
    <lineage>
        <taxon>Bacteria</taxon>
        <taxon>Bacillati</taxon>
        <taxon>Armatimonadota</taxon>
        <taxon>environmental samples</taxon>
    </lineage>
</organism>
<evidence type="ECO:0000256" key="3">
    <source>
        <dbReference type="ARBA" id="ARBA00022723"/>
    </source>
</evidence>
<feature type="active site" description="Nucleophile" evidence="8">
    <location>
        <position position="11"/>
    </location>
</feature>
<comment type="cofactor">
    <cofactor evidence="10">
        <name>Zn(2+)</name>
        <dbReference type="ChEBI" id="CHEBI:29105"/>
    </cofactor>
</comment>
<evidence type="ECO:0000256" key="2">
    <source>
        <dbReference type="ARBA" id="ARBA00022490"/>
    </source>
</evidence>
<evidence type="ECO:0000256" key="4">
    <source>
        <dbReference type="ARBA" id="ARBA00022801"/>
    </source>
</evidence>
<dbReference type="InterPro" id="IPR004446">
    <property type="entry name" value="Heptose_bisP_phosphatase"/>
</dbReference>
<dbReference type="SUPFAM" id="SSF56784">
    <property type="entry name" value="HAD-like"/>
    <property type="match status" value="1"/>
</dbReference>
<evidence type="ECO:0000256" key="1">
    <source>
        <dbReference type="ARBA" id="ARBA00004496"/>
    </source>
</evidence>
<evidence type="ECO:0000256" key="5">
    <source>
        <dbReference type="ARBA" id="ARBA00023277"/>
    </source>
</evidence>
<dbReference type="NCBIfam" id="TIGR01656">
    <property type="entry name" value="Histidinol-ppas"/>
    <property type="match status" value="1"/>
</dbReference>
<dbReference type="Gene3D" id="3.40.50.1000">
    <property type="entry name" value="HAD superfamily/HAD-like"/>
    <property type="match status" value="1"/>
</dbReference>
<sequence>MSRGRSAVFLDRDGVLNVYLPGDYVKRPDELRLIPGAARGVRALNEAGLPAFVISNQQGVAKGLMTGDDLVRVDAALHDALGRLGARVERSYYCPHAAADACACRKPKAGLILQAAEEHDLDLAGSFFVGDTETDQEAARAAGVGTFVLVLTGKHPHAAASDDRALFATPPDHVSPDLAAAAAWIAARVAAG</sequence>
<feature type="site" description="Stabilizes the phosphoryl group" evidence="9">
    <location>
        <position position="55"/>
    </location>
</feature>
<keyword evidence="4 7" id="KW-0378">Hydrolase</keyword>
<keyword evidence="3 10" id="KW-0479">Metal-binding</keyword>
<dbReference type="AlphaFoldDB" id="A0A6J4HWX4"/>
<dbReference type="NCBIfam" id="TIGR01662">
    <property type="entry name" value="HAD-SF-IIIA"/>
    <property type="match status" value="1"/>
</dbReference>
<feature type="binding site" evidence="10">
    <location>
        <position position="13"/>
    </location>
    <ligand>
        <name>Mg(2+)</name>
        <dbReference type="ChEBI" id="CHEBI:18420"/>
    </ligand>
</feature>
<feature type="binding site" evidence="10">
    <location>
        <position position="96"/>
    </location>
    <ligand>
        <name>Zn(2+)</name>
        <dbReference type="ChEBI" id="CHEBI:29105"/>
    </ligand>
</feature>
<keyword evidence="10" id="KW-0862">Zinc</keyword>
<feature type="binding site" evidence="10">
    <location>
        <position position="11"/>
    </location>
    <ligand>
        <name>Mg(2+)</name>
        <dbReference type="ChEBI" id="CHEBI:18420"/>
    </ligand>
</feature>
<dbReference type="PIRSF" id="PIRSF004682">
    <property type="entry name" value="GmhB"/>
    <property type="match status" value="1"/>
</dbReference>
<feature type="site" description="Contributes to substrate recognition" evidence="9">
    <location>
        <position position="105"/>
    </location>
</feature>
<dbReference type="EMBL" id="CADCTO010000162">
    <property type="protein sequence ID" value="CAA9236290.1"/>
    <property type="molecule type" value="Genomic_DNA"/>
</dbReference>
<feature type="binding site" evidence="10">
    <location>
        <position position="131"/>
    </location>
    <ligand>
        <name>Mg(2+)</name>
        <dbReference type="ChEBI" id="CHEBI:18420"/>
    </ligand>
</feature>
<dbReference type="PANTHER" id="PTHR42891">
    <property type="entry name" value="D-GLYCERO-BETA-D-MANNO-HEPTOSE-1,7-BISPHOSPHATE 7-PHOSPHATASE"/>
    <property type="match status" value="1"/>
</dbReference>
<dbReference type="GO" id="GO:0005737">
    <property type="term" value="C:cytoplasm"/>
    <property type="evidence" value="ECO:0007669"/>
    <property type="project" value="UniProtKB-SubCell"/>
</dbReference>
<feature type="active site" description="Proton donor" evidence="8">
    <location>
        <position position="13"/>
    </location>
</feature>
<name>A0A6J4HWX4_9BACT</name>
<dbReference type="PANTHER" id="PTHR42891:SF1">
    <property type="entry name" value="D-GLYCERO-BETA-D-MANNO-HEPTOSE-1,7-BISPHOSPHATE 7-PHOSPHATASE"/>
    <property type="match status" value="1"/>
</dbReference>
<evidence type="ECO:0000313" key="11">
    <source>
        <dbReference type="EMBL" id="CAA9236290.1"/>
    </source>
</evidence>